<accession>A0A4V4HAM6</accession>
<feature type="non-terminal residue" evidence="2">
    <location>
        <position position="1"/>
    </location>
</feature>
<evidence type="ECO:0000313" key="3">
    <source>
        <dbReference type="Proteomes" id="UP000297245"/>
    </source>
</evidence>
<dbReference type="SUPFAM" id="SSF51445">
    <property type="entry name" value="(Trans)glycosidases"/>
    <property type="match status" value="1"/>
</dbReference>
<name>A0A4V4HAM6_DENBC</name>
<dbReference type="AlphaFoldDB" id="A0A4V4HAM6"/>
<sequence>VGLYEYLTWCEDIGAEPIMDHGCLGCIMTGYSLDGQSVAQGDLQPYIQQAVLLRSIFVLDICLSAMRPSLGHPTPFNVNHIEIGNEDFAGSTAVAYRCNEFATTLKNTFPSLHIFLIVSELTSNVQALGFMATYYSNNPALSPTKPQDWDVHVYSNPSAYFDF</sequence>
<dbReference type="OrthoDB" id="406864at2759"/>
<dbReference type="PANTHER" id="PTHR31776:SF0">
    <property type="entry name" value="ALPHA-L-ARABINOFURANOSIDASE 1"/>
    <property type="match status" value="1"/>
</dbReference>
<dbReference type="GO" id="GO:0046556">
    <property type="term" value="F:alpha-L-arabinofuranosidase activity"/>
    <property type="evidence" value="ECO:0007669"/>
    <property type="project" value="TreeGrafter"/>
</dbReference>
<evidence type="ECO:0000259" key="1">
    <source>
        <dbReference type="Pfam" id="PF22848"/>
    </source>
</evidence>
<protein>
    <recommendedName>
        <fullName evidence="1">Alpha-L-arabinofuranosidase 1 catalytic domain-containing protein</fullName>
    </recommendedName>
</protein>
<dbReference type="EMBL" id="ML181187">
    <property type="protein sequence ID" value="THU76095.1"/>
    <property type="molecule type" value="Genomic_DNA"/>
</dbReference>
<dbReference type="InterPro" id="IPR051563">
    <property type="entry name" value="Glycosyl_Hydrolase_51"/>
</dbReference>
<dbReference type="Proteomes" id="UP000297245">
    <property type="component" value="Unassembled WGS sequence"/>
</dbReference>
<reference evidence="2 3" key="1">
    <citation type="journal article" date="2019" name="Nat. Ecol. Evol.">
        <title>Megaphylogeny resolves global patterns of mushroom evolution.</title>
        <authorList>
            <person name="Varga T."/>
            <person name="Krizsan K."/>
            <person name="Foldi C."/>
            <person name="Dima B."/>
            <person name="Sanchez-Garcia M."/>
            <person name="Sanchez-Ramirez S."/>
            <person name="Szollosi G.J."/>
            <person name="Szarkandi J.G."/>
            <person name="Papp V."/>
            <person name="Albert L."/>
            <person name="Andreopoulos W."/>
            <person name="Angelini C."/>
            <person name="Antonin V."/>
            <person name="Barry K.W."/>
            <person name="Bougher N.L."/>
            <person name="Buchanan P."/>
            <person name="Buyck B."/>
            <person name="Bense V."/>
            <person name="Catcheside P."/>
            <person name="Chovatia M."/>
            <person name="Cooper J."/>
            <person name="Damon W."/>
            <person name="Desjardin D."/>
            <person name="Finy P."/>
            <person name="Geml J."/>
            <person name="Haridas S."/>
            <person name="Hughes K."/>
            <person name="Justo A."/>
            <person name="Karasinski D."/>
            <person name="Kautmanova I."/>
            <person name="Kiss B."/>
            <person name="Kocsube S."/>
            <person name="Kotiranta H."/>
            <person name="LaButti K.M."/>
            <person name="Lechner B.E."/>
            <person name="Liimatainen K."/>
            <person name="Lipzen A."/>
            <person name="Lukacs Z."/>
            <person name="Mihaltcheva S."/>
            <person name="Morgado L.N."/>
            <person name="Niskanen T."/>
            <person name="Noordeloos M.E."/>
            <person name="Ohm R.A."/>
            <person name="Ortiz-Santana B."/>
            <person name="Ovrebo C."/>
            <person name="Racz N."/>
            <person name="Riley R."/>
            <person name="Savchenko A."/>
            <person name="Shiryaev A."/>
            <person name="Soop K."/>
            <person name="Spirin V."/>
            <person name="Szebenyi C."/>
            <person name="Tomsovsky M."/>
            <person name="Tulloss R.E."/>
            <person name="Uehling J."/>
            <person name="Grigoriev I.V."/>
            <person name="Vagvolgyi C."/>
            <person name="Papp T."/>
            <person name="Martin F.M."/>
            <person name="Miettinen O."/>
            <person name="Hibbett D.S."/>
            <person name="Nagy L.G."/>
        </authorList>
    </citation>
    <scope>NUCLEOTIDE SEQUENCE [LARGE SCALE GENOMIC DNA]</scope>
    <source>
        <strain evidence="2 3">CBS 962.96</strain>
    </source>
</reference>
<organism evidence="2 3">
    <name type="scientific">Dendrothele bispora (strain CBS 962.96)</name>
    <dbReference type="NCBI Taxonomy" id="1314807"/>
    <lineage>
        <taxon>Eukaryota</taxon>
        <taxon>Fungi</taxon>
        <taxon>Dikarya</taxon>
        <taxon>Basidiomycota</taxon>
        <taxon>Agaricomycotina</taxon>
        <taxon>Agaricomycetes</taxon>
        <taxon>Agaricomycetidae</taxon>
        <taxon>Agaricales</taxon>
        <taxon>Agaricales incertae sedis</taxon>
        <taxon>Dendrothele</taxon>
    </lineage>
</organism>
<dbReference type="Pfam" id="PF22848">
    <property type="entry name" value="ASD1_dom"/>
    <property type="match status" value="1"/>
</dbReference>
<dbReference type="InterPro" id="IPR055235">
    <property type="entry name" value="ASD1_cat"/>
</dbReference>
<dbReference type="InterPro" id="IPR017853">
    <property type="entry name" value="GH"/>
</dbReference>
<keyword evidence="3" id="KW-1185">Reference proteome</keyword>
<feature type="domain" description="Alpha-L-arabinofuranosidase 1 catalytic" evidence="1">
    <location>
        <begin position="1"/>
        <end position="160"/>
    </location>
</feature>
<dbReference type="PANTHER" id="PTHR31776">
    <property type="entry name" value="ALPHA-L-ARABINOFURANOSIDASE 1"/>
    <property type="match status" value="1"/>
</dbReference>
<gene>
    <name evidence="2" type="ORF">K435DRAFT_705642</name>
</gene>
<evidence type="ECO:0000313" key="2">
    <source>
        <dbReference type="EMBL" id="THU76095.1"/>
    </source>
</evidence>
<dbReference type="Gene3D" id="3.20.20.80">
    <property type="entry name" value="Glycosidases"/>
    <property type="match status" value="1"/>
</dbReference>
<proteinExistence type="predicted"/>